<dbReference type="GO" id="GO:0004588">
    <property type="term" value="F:orotate phosphoribosyltransferase activity"/>
    <property type="evidence" value="ECO:0007669"/>
    <property type="project" value="UniProtKB-EC"/>
</dbReference>
<keyword evidence="10" id="KW-0210">Decarboxylase</keyword>
<keyword evidence="8" id="KW-0328">Glycosyltransferase</keyword>
<evidence type="ECO:0000313" key="19">
    <source>
        <dbReference type="EnsemblPlants" id="LPERR01G38330.1"/>
    </source>
</evidence>
<evidence type="ECO:0000256" key="7">
    <source>
        <dbReference type="ARBA" id="ARBA00015047"/>
    </source>
</evidence>
<evidence type="ECO:0000259" key="18">
    <source>
        <dbReference type="SMART" id="SM00934"/>
    </source>
</evidence>
<dbReference type="Pfam" id="PF00215">
    <property type="entry name" value="OMPdecase"/>
    <property type="match status" value="1"/>
</dbReference>
<feature type="domain" description="Orotidine 5'-phosphate decarboxylase" evidence="18">
    <location>
        <begin position="244"/>
        <end position="461"/>
    </location>
</feature>
<dbReference type="HAMAP" id="MF_01208">
    <property type="entry name" value="PyrE"/>
    <property type="match status" value="1"/>
</dbReference>
<comment type="pathway">
    <text evidence="1">Pyrimidine metabolism; UMP biosynthesis via de novo pathway; UMP from orotate: step 2/2.</text>
</comment>
<dbReference type="CDD" id="cd06223">
    <property type="entry name" value="PRTases_typeI"/>
    <property type="match status" value="1"/>
</dbReference>
<evidence type="ECO:0000256" key="1">
    <source>
        <dbReference type="ARBA" id="ARBA00004861"/>
    </source>
</evidence>
<comment type="catalytic activity">
    <reaction evidence="15">
        <text>orotidine 5'-phosphate + H(+) = UMP + CO2</text>
        <dbReference type="Rhea" id="RHEA:11596"/>
        <dbReference type="ChEBI" id="CHEBI:15378"/>
        <dbReference type="ChEBI" id="CHEBI:16526"/>
        <dbReference type="ChEBI" id="CHEBI:57538"/>
        <dbReference type="ChEBI" id="CHEBI:57865"/>
        <dbReference type="EC" id="4.1.1.23"/>
    </reaction>
</comment>
<feature type="binding site" evidence="17">
    <location>
        <position position="425"/>
    </location>
    <ligand>
        <name>substrate</name>
    </ligand>
</feature>
<dbReference type="InterPro" id="IPR004467">
    <property type="entry name" value="Or_phspho_trans_dom"/>
</dbReference>
<evidence type="ECO:0000256" key="12">
    <source>
        <dbReference type="ARBA" id="ARBA00023239"/>
    </source>
</evidence>
<dbReference type="GO" id="GO:0044205">
    <property type="term" value="P:'de novo' UMP biosynthetic process"/>
    <property type="evidence" value="ECO:0007669"/>
    <property type="project" value="UniProtKB-UniPathway"/>
</dbReference>
<dbReference type="SMART" id="SM00934">
    <property type="entry name" value="OMPdecase"/>
    <property type="match status" value="1"/>
</dbReference>
<feature type="binding site" evidence="17">
    <location>
        <position position="445"/>
    </location>
    <ligand>
        <name>substrate</name>
    </ligand>
</feature>
<evidence type="ECO:0000256" key="13">
    <source>
        <dbReference type="ARBA" id="ARBA00023268"/>
    </source>
</evidence>
<evidence type="ECO:0000256" key="16">
    <source>
        <dbReference type="PIRSR" id="PIRSR614732-1"/>
    </source>
</evidence>
<dbReference type="GO" id="GO:0004590">
    <property type="term" value="F:orotidine-5'-phosphate decarboxylase activity"/>
    <property type="evidence" value="ECO:0007669"/>
    <property type="project" value="UniProtKB-EC"/>
</dbReference>
<dbReference type="InterPro" id="IPR018089">
    <property type="entry name" value="OMPdecase_AS"/>
</dbReference>
<dbReference type="NCBIfam" id="TIGR00336">
    <property type="entry name" value="pyrE"/>
    <property type="match status" value="1"/>
</dbReference>
<dbReference type="NCBIfam" id="TIGR01740">
    <property type="entry name" value="pyrF"/>
    <property type="match status" value="1"/>
</dbReference>
<dbReference type="FunFam" id="3.20.20.70:FF:000092">
    <property type="entry name" value="Uridine monophosphate synthetase"/>
    <property type="match status" value="1"/>
</dbReference>
<dbReference type="InterPro" id="IPR014732">
    <property type="entry name" value="OMPdecase"/>
</dbReference>
<evidence type="ECO:0000256" key="17">
    <source>
        <dbReference type="PIRSR" id="PIRSR614732-2"/>
    </source>
</evidence>
<dbReference type="UniPathway" id="UPA00070">
    <property type="reaction ID" value="UER00119"/>
</dbReference>
<feature type="binding site" evidence="17">
    <location>
        <position position="250"/>
    </location>
    <ligand>
        <name>substrate</name>
    </ligand>
</feature>
<dbReference type="EC" id="2.4.2.10" evidence="5"/>
<reference evidence="20" key="2">
    <citation type="submission" date="2013-12" db="EMBL/GenBank/DDBJ databases">
        <authorList>
            <person name="Yu Y."/>
            <person name="Lee S."/>
            <person name="de Baynast K."/>
            <person name="Wissotski M."/>
            <person name="Liu L."/>
            <person name="Talag J."/>
            <person name="Goicoechea J."/>
            <person name="Angelova A."/>
            <person name="Jetty R."/>
            <person name="Kudrna D."/>
            <person name="Golser W."/>
            <person name="Rivera L."/>
            <person name="Zhang J."/>
            <person name="Wing R."/>
        </authorList>
    </citation>
    <scope>NUCLEOTIDE SEQUENCE</scope>
</reference>
<reference evidence="19" key="3">
    <citation type="submission" date="2015-04" db="UniProtKB">
        <authorList>
            <consortium name="EnsemblPlants"/>
        </authorList>
    </citation>
    <scope>IDENTIFICATION</scope>
</reference>
<accession>A0A0D9VA96</accession>
<dbReference type="SUPFAM" id="SSF53271">
    <property type="entry name" value="PRTase-like"/>
    <property type="match status" value="1"/>
</dbReference>
<sequence>MDAAAQETLILNLHAIEAVKFGSFVLKSGITSPIYLDLRALVSHPSLLSSIAALLHTLPTTRPYDLLCGVPYTALPIASILSVSKSVPMLLRRKEVKAHGTAKSIEGSFRAGDAVLIIEDLVTSGASVLETAAPLREQGLVVADAVVVVDREQGGRENLAANGITLHSLMTLTEVLAVLLKHGKVSEEKAMEVRQFLDANRKVTVPGAAVKPKVVRKGFGERAGLATNPMGKRLFEVMEAKQRILCVAADVGTTTELLDLADKIGPEICMLKTHGDILSDFTSDFGSNLRSIAERHNFLIFEDHKFADIGNTVTMQYESVIFRILDWADIVNAHIVSGPGIVVGLKRKGLPKERGLLLLSEMSSAGNLAHGDYTAAAVKIAEQHSDFVIGFISVNPASWLVTPSPAFIHATPGVQLEAGGDSLGQQYNTPHSVINDRGSDIIIVGRGIIKASNPAETAREYRIQGWQAYQSSLS</sequence>
<dbReference type="GO" id="GO:0006207">
    <property type="term" value="P:'de novo' pyrimidine nucleobase biosynthetic process"/>
    <property type="evidence" value="ECO:0007669"/>
    <property type="project" value="InterPro"/>
</dbReference>
<feature type="binding site" evidence="17">
    <location>
        <position position="446"/>
    </location>
    <ligand>
        <name>substrate</name>
    </ligand>
</feature>
<evidence type="ECO:0000256" key="3">
    <source>
        <dbReference type="ARBA" id="ARBA00006221"/>
    </source>
</evidence>
<evidence type="ECO:0000256" key="15">
    <source>
        <dbReference type="ARBA" id="ARBA00049157"/>
    </source>
</evidence>
<dbReference type="InterPro" id="IPR001754">
    <property type="entry name" value="OMPdeCOase_dom"/>
</dbReference>
<name>A0A0D9VA96_9ORYZ</name>
<dbReference type="PANTHER" id="PTHR19278:SF9">
    <property type="entry name" value="URIDINE 5'-MONOPHOSPHATE SYNTHASE"/>
    <property type="match status" value="1"/>
</dbReference>
<keyword evidence="20" id="KW-1185">Reference proteome</keyword>
<feature type="binding site" evidence="17">
    <location>
        <position position="272"/>
    </location>
    <ligand>
        <name>substrate</name>
    </ligand>
</feature>
<comment type="pathway">
    <text evidence="2">Pyrimidine metabolism; UMP biosynthesis via de novo pathway; UMP from orotate: step 1/2.</text>
</comment>
<proteinExistence type="inferred from homology"/>
<dbReference type="Gene3D" id="3.20.20.70">
    <property type="entry name" value="Aldolase class I"/>
    <property type="match status" value="1"/>
</dbReference>
<comment type="catalytic activity">
    <reaction evidence="14">
        <text>orotidine 5'-phosphate + diphosphate = orotate + 5-phospho-alpha-D-ribose 1-diphosphate</text>
        <dbReference type="Rhea" id="RHEA:10380"/>
        <dbReference type="ChEBI" id="CHEBI:30839"/>
        <dbReference type="ChEBI" id="CHEBI:33019"/>
        <dbReference type="ChEBI" id="CHEBI:57538"/>
        <dbReference type="ChEBI" id="CHEBI:58017"/>
        <dbReference type="EC" id="2.4.2.10"/>
    </reaction>
</comment>
<dbReference type="Gene3D" id="3.40.50.2020">
    <property type="match status" value="1"/>
</dbReference>
<dbReference type="FunFam" id="3.40.50.2020:FF:000025">
    <property type="entry name" value="Uridine monophosphate synthetase"/>
    <property type="match status" value="1"/>
</dbReference>
<evidence type="ECO:0000256" key="5">
    <source>
        <dbReference type="ARBA" id="ARBA00011971"/>
    </source>
</evidence>
<dbReference type="EC" id="4.1.1.23" evidence="6"/>
<evidence type="ECO:0000256" key="11">
    <source>
        <dbReference type="ARBA" id="ARBA00022975"/>
    </source>
</evidence>
<dbReference type="InterPro" id="IPR029057">
    <property type="entry name" value="PRTase-like"/>
</dbReference>
<dbReference type="PANTHER" id="PTHR19278">
    <property type="entry name" value="OROTATE PHOSPHORIBOSYLTRANSFERASE"/>
    <property type="match status" value="1"/>
</dbReference>
<keyword evidence="13" id="KW-0511">Multifunctional enzyme</keyword>
<dbReference type="AlphaFoldDB" id="A0A0D9VA96"/>
<evidence type="ECO:0000256" key="4">
    <source>
        <dbReference type="ARBA" id="ARBA00009769"/>
    </source>
</evidence>
<dbReference type="PROSITE" id="PS00156">
    <property type="entry name" value="OMPDECASE"/>
    <property type="match status" value="1"/>
</dbReference>
<dbReference type="EnsemblPlants" id="LPERR01G38330.1">
    <property type="protein sequence ID" value="LPERR01G38330.1"/>
    <property type="gene ID" value="LPERR01G38330"/>
</dbReference>
<feature type="active site" description="For OMPdecase activity" evidence="16">
    <location>
        <position position="308"/>
    </location>
</feature>
<evidence type="ECO:0000256" key="8">
    <source>
        <dbReference type="ARBA" id="ARBA00022676"/>
    </source>
</evidence>
<dbReference type="CDD" id="cd04725">
    <property type="entry name" value="OMP_decarboxylase_like"/>
    <property type="match status" value="1"/>
</dbReference>
<evidence type="ECO:0000313" key="20">
    <source>
        <dbReference type="Proteomes" id="UP000032180"/>
    </source>
</evidence>
<dbReference type="InterPro" id="IPR011060">
    <property type="entry name" value="RibuloseP-bd_barrel"/>
</dbReference>
<keyword evidence="12" id="KW-0456">Lyase</keyword>
<evidence type="ECO:0000256" key="9">
    <source>
        <dbReference type="ARBA" id="ARBA00022679"/>
    </source>
</evidence>
<comment type="similarity">
    <text evidence="3">In the N-terminal section; belongs to the purine/pyrimidine phosphoribosyltransferase family.</text>
</comment>
<organism evidence="19 20">
    <name type="scientific">Leersia perrieri</name>
    <dbReference type="NCBI Taxonomy" id="77586"/>
    <lineage>
        <taxon>Eukaryota</taxon>
        <taxon>Viridiplantae</taxon>
        <taxon>Streptophyta</taxon>
        <taxon>Embryophyta</taxon>
        <taxon>Tracheophyta</taxon>
        <taxon>Spermatophyta</taxon>
        <taxon>Magnoliopsida</taxon>
        <taxon>Liliopsida</taxon>
        <taxon>Poales</taxon>
        <taxon>Poaceae</taxon>
        <taxon>BOP clade</taxon>
        <taxon>Oryzoideae</taxon>
        <taxon>Oryzeae</taxon>
        <taxon>Oryzinae</taxon>
        <taxon>Leersia</taxon>
    </lineage>
</organism>
<dbReference type="SUPFAM" id="SSF51366">
    <property type="entry name" value="Ribulose-phoshate binding barrel"/>
    <property type="match status" value="1"/>
</dbReference>
<feature type="active site" description="For OMPdecase activity" evidence="16">
    <location>
        <position position="305"/>
    </location>
</feature>
<feature type="binding site" evidence="17">
    <location>
        <position position="363"/>
    </location>
    <ligand>
        <name>substrate</name>
    </ligand>
</feature>
<comment type="similarity">
    <text evidence="4">In the C-terminal section; belongs to the OMP decarboxylase family.</text>
</comment>
<dbReference type="Gramene" id="LPERR01G38330.1">
    <property type="protein sequence ID" value="LPERR01G38330.1"/>
    <property type="gene ID" value="LPERR01G38330"/>
</dbReference>
<keyword evidence="11" id="KW-0665">Pyrimidine biosynthesis</keyword>
<protein>
    <recommendedName>
        <fullName evidence="7">Uridine 5'-monophosphate synthase</fullName>
        <ecNumber evidence="5">2.4.2.10</ecNumber>
        <ecNumber evidence="6">4.1.1.23</ecNumber>
    </recommendedName>
</protein>
<reference evidence="19 20" key="1">
    <citation type="submission" date="2012-08" db="EMBL/GenBank/DDBJ databases">
        <title>Oryza genome evolution.</title>
        <authorList>
            <person name="Wing R.A."/>
        </authorList>
    </citation>
    <scope>NUCLEOTIDE SEQUENCE</scope>
</reference>
<keyword evidence="9" id="KW-0808">Transferase</keyword>
<dbReference type="InterPro" id="IPR000836">
    <property type="entry name" value="PRTase_dom"/>
</dbReference>
<evidence type="ECO:0000256" key="10">
    <source>
        <dbReference type="ARBA" id="ARBA00022793"/>
    </source>
</evidence>
<dbReference type="Proteomes" id="UP000032180">
    <property type="component" value="Chromosome 1"/>
</dbReference>
<feature type="active site" description="For OMPdecase activity" evidence="16">
    <location>
        <position position="303"/>
    </location>
</feature>
<evidence type="ECO:0000256" key="14">
    <source>
        <dbReference type="ARBA" id="ARBA00049126"/>
    </source>
</evidence>
<dbReference type="InterPro" id="IPR023031">
    <property type="entry name" value="OPRT"/>
</dbReference>
<evidence type="ECO:0000256" key="2">
    <source>
        <dbReference type="ARBA" id="ARBA00004889"/>
    </source>
</evidence>
<evidence type="ECO:0000256" key="6">
    <source>
        <dbReference type="ARBA" id="ARBA00012321"/>
    </source>
</evidence>
<dbReference type="InterPro" id="IPR013785">
    <property type="entry name" value="Aldolase_TIM"/>
</dbReference>